<dbReference type="PROSITE" id="PS00211">
    <property type="entry name" value="ABC_TRANSPORTER_1"/>
    <property type="match status" value="1"/>
</dbReference>
<dbReference type="InterPro" id="IPR017871">
    <property type="entry name" value="ABC_transporter-like_CS"/>
</dbReference>
<evidence type="ECO:0000256" key="1">
    <source>
        <dbReference type="ARBA" id="ARBA00005417"/>
    </source>
</evidence>
<dbReference type="RefSeq" id="WP_038696568.1">
    <property type="nucleotide sequence ID" value="NZ_CP009286.1"/>
</dbReference>
<proteinExistence type="inferred from homology"/>
<comment type="similarity">
    <text evidence="1">Belongs to the ABC transporter superfamily.</text>
</comment>
<evidence type="ECO:0000313" key="7">
    <source>
        <dbReference type="Proteomes" id="UP000029507"/>
    </source>
</evidence>
<evidence type="ECO:0000256" key="3">
    <source>
        <dbReference type="ARBA" id="ARBA00022741"/>
    </source>
</evidence>
<keyword evidence="4" id="KW-0067">ATP-binding</keyword>
<dbReference type="EMBL" id="CP009286">
    <property type="protein sequence ID" value="AIQ64355.1"/>
    <property type="molecule type" value="Genomic_DNA"/>
</dbReference>
<gene>
    <name evidence="6" type="ORF">PSTEL_15920</name>
</gene>
<dbReference type="SUPFAM" id="SSF52540">
    <property type="entry name" value="P-loop containing nucleoside triphosphate hydrolases"/>
    <property type="match status" value="1"/>
</dbReference>
<dbReference type="InterPro" id="IPR027417">
    <property type="entry name" value="P-loop_NTPase"/>
</dbReference>
<dbReference type="HOGENOM" id="CLU_000604_1_2_9"/>
<evidence type="ECO:0000256" key="4">
    <source>
        <dbReference type="ARBA" id="ARBA00022840"/>
    </source>
</evidence>
<name>A0A089LW54_9BACL</name>
<organism evidence="6 7">
    <name type="scientific">Paenibacillus stellifer</name>
    <dbReference type="NCBI Taxonomy" id="169760"/>
    <lineage>
        <taxon>Bacteria</taxon>
        <taxon>Bacillati</taxon>
        <taxon>Bacillota</taxon>
        <taxon>Bacilli</taxon>
        <taxon>Bacillales</taxon>
        <taxon>Paenibacillaceae</taxon>
        <taxon>Paenibacillus</taxon>
    </lineage>
</organism>
<sequence length="342" mass="38139">MIHMQDVSKTYVTKERLSRFRTRKVVTEAVKSLSLSIEPGQITGLLGLNGAGKTTTIRMLSTLLDPTEGHIEVDGLDMRTSRKAIQRKINMIAGGERMLYWRLTGRENLQYFGALYDLDSRLLKLRSDELLKEVGLSDAADRPVEQYSKGMKQRLQIARGLINDPDYLFLDEPTLGLDAPIARQLRSMVRRLAREQGKGILLTSHYLQEVEELCDTVHVLNRGSLIMCDTPERITTQVAGLQTAHFQLEGWRDELLPDLHDYLHAEIGLEAHDLSDLRLSGSAAEPGHDEGVRLSLKSRSADKLIAGLLPWTATHGVKVLSFAAEKPGLEDAIILLSEGGRP</sequence>
<accession>A0A089LW54</accession>
<feature type="domain" description="ABC transporter" evidence="5">
    <location>
        <begin position="2"/>
        <end position="247"/>
    </location>
</feature>
<keyword evidence="2" id="KW-0813">Transport</keyword>
<evidence type="ECO:0000313" key="6">
    <source>
        <dbReference type="EMBL" id="AIQ64355.1"/>
    </source>
</evidence>
<dbReference type="Gene3D" id="3.40.50.300">
    <property type="entry name" value="P-loop containing nucleotide triphosphate hydrolases"/>
    <property type="match status" value="1"/>
</dbReference>
<dbReference type="PANTHER" id="PTHR42711:SF5">
    <property type="entry name" value="ABC TRANSPORTER ATP-BINDING PROTEIN NATA"/>
    <property type="match status" value="1"/>
</dbReference>
<dbReference type="KEGG" id="pste:PSTEL_15920"/>
<dbReference type="InterPro" id="IPR050763">
    <property type="entry name" value="ABC_transporter_ATP-binding"/>
</dbReference>
<dbReference type="GO" id="GO:0005524">
    <property type="term" value="F:ATP binding"/>
    <property type="evidence" value="ECO:0007669"/>
    <property type="project" value="UniProtKB-KW"/>
</dbReference>
<dbReference type="STRING" id="169760.PSTEL_15920"/>
<dbReference type="Proteomes" id="UP000029507">
    <property type="component" value="Chromosome"/>
</dbReference>
<dbReference type="PANTHER" id="PTHR42711">
    <property type="entry name" value="ABC TRANSPORTER ATP-BINDING PROTEIN"/>
    <property type="match status" value="1"/>
</dbReference>
<dbReference type="PROSITE" id="PS50893">
    <property type="entry name" value="ABC_TRANSPORTER_2"/>
    <property type="match status" value="1"/>
</dbReference>
<protein>
    <submittedName>
        <fullName evidence="6">ABC transporter</fullName>
    </submittedName>
</protein>
<dbReference type="SMART" id="SM00382">
    <property type="entry name" value="AAA"/>
    <property type="match status" value="1"/>
</dbReference>
<reference evidence="6 7" key="1">
    <citation type="submission" date="2014-08" db="EMBL/GenBank/DDBJ databases">
        <title>Comparative genomics of the Paenibacillus odorifer group.</title>
        <authorList>
            <person name="den Bakker H.C."/>
            <person name="Tsai Y.-C."/>
            <person name="Martin N."/>
            <person name="Korlach J."/>
            <person name="Wiedmann M."/>
        </authorList>
    </citation>
    <scope>NUCLEOTIDE SEQUENCE [LARGE SCALE GENOMIC DNA]</scope>
    <source>
        <strain evidence="6 7">DSM 14472</strain>
    </source>
</reference>
<keyword evidence="7" id="KW-1185">Reference proteome</keyword>
<dbReference type="OrthoDB" id="9804819at2"/>
<dbReference type="InterPro" id="IPR003439">
    <property type="entry name" value="ABC_transporter-like_ATP-bd"/>
</dbReference>
<dbReference type="GO" id="GO:0016887">
    <property type="term" value="F:ATP hydrolysis activity"/>
    <property type="evidence" value="ECO:0007669"/>
    <property type="project" value="InterPro"/>
</dbReference>
<dbReference type="Pfam" id="PF00005">
    <property type="entry name" value="ABC_tran"/>
    <property type="match status" value="1"/>
</dbReference>
<keyword evidence="3" id="KW-0547">Nucleotide-binding</keyword>
<evidence type="ECO:0000259" key="5">
    <source>
        <dbReference type="PROSITE" id="PS50893"/>
    </source>
</evidence>
<dbReference type="InterPro" id="IPR003593">
    <property type="entry name" value="AAA+_ATPase"/>
</dbReference>
<dbReference type="AlphaFoldDB" id="A0A089LW54"/>
<evidence type="ECO:0000256" key="2">
    <source>
        <dbReference type="ARBA" id="ARBA00022448"/>
    </source>
</evidence>